<dbReference type="RefSeq" id="XP_040791087.1">
    <property type="nucleotide sequence ID" value="XM_040935505.1"/>
</dbReference>
<feature type="region of interest" description="Disordered" evidence="1">
    <location>
        <begin position="428"/>
        <end position="469"/>
    </location>
</feature>
<protein>
    <submittedName>
        <fullName evidence="2">Uncharacterized protein</fullName>
    </submittedName>
</protein>
<evidence type="ECO:0000313" key="2">
    <source>
        <dbReference type="EMBL" id="KAF1848524.1"/>
    </source>
</evidence>
<keyword evidence="3" id="KW-1185">Reference proteome</keyword>
<gene>
    <name evidence="2" type="ORF">K460DRAFT_384631</name>
</gene>
<dbReference type="GeneID" id="63852756"/>
<accession>A0A9P4LBV2</accession>
<dbReference type="EMBL" id="ML976615">
    <property type="protein sequence ID" value="KAF1848524.1"/>
    <property type="molecule type" value="Genomic_DNA"/>
</dbReference>
<dbReference type="Proteomes" id="UP000800039">
    <property type="component" value="Unassembled WGS sequence"/>
</dbReference>
<reference evidence="2" key="1">
    <citation type="submission" date="2020-01" db="EMBL/GenBank/DDBJ databases">
        <authorList>
            <consortium name="DOE Joint Genome Institute"/>
            <person name="Haridas S."/>
            <person name="Albert R."/>
            <person name="Binder M."/>
            <person name="Bloem J."/>
            <person name="Labutti K."/>
            <person name="Salamov A."/>
            <person name="Andreopoulos B."/>
            <person name="Baker S.E."/>
            <person name="Barry K."/>
            <person name="Bills G."/>
            <person name="Bluhm B.H."/>
            <person name="Cannon C."/>
            <person name="Castanera R."/>
            <person name="Culley D.E."/>
            <person name="Daum C."/>
            <person name="Ezra D."/>
            <person name="Gonzalez J.B."/>
            <person name="Henrissat B."/>
            <person name="Kuo A."/>
            <person name="Liang C."/>
            <person name="Lipzen A."/>
            <person name="Lutzoni F."/>
            <person name="Magnuson J."/>
            <person name="Mondo S."/>
            <person name="Nolan M."/>
            <person name="Ohm R."/>
            <person name="Pangilinan J."/>
            <person name="Park H.-J."/>
            <person name="Ramirez L."/>
            <person name="Alfaro M."/>
            <person name="Sun H."/>
            <person name="Tritt A."/>
            <person name="Yoshinaga Y."/>
            <person name="Zwiers L.-H."/>
            <person name="Turgeon B.G."/>
            <person name="Goodwin S.B."/>
            <person name="Spatafora J.W."/>
            <person name="Crous P.W."/>
            <person name="Grigoriev I.V."/>
        </authorList>
    </citation>
    <scope>NUCLEOTIDE SEQUENCE</scope>
    <source>
        <strain evidence="2">CBS 394.84</strain>
    </source>
</reference>
<feature type="compositionally biased region" description="Polar residues" evidence="1">
    <location>
        <begin position="142"/>
        <end position="152"/>
    </location>
</feature>
<feature type="compositionally biased region" description="Basic residues" evidence="1">
    <location>
        <begin position="445"/>
        <end position="454"/>
    </location>
</feature>
<feature type="region of interest" description="Disordered" evidence="1">
    <location>
        <begin position="277"/>
        <end position="296"/>
    </location>
</feature>
<feature type="region of interest" description="Disordered" evidence="1">
    <location>
        <begin position="316"/>
        <end position="355"/>
    </location>
</feature>
<name>A0A9P4LBV2_9PLEO</name>
<evidence type="ECO:0000313" key="3">
    <source>
        <dbReference type="Proteomes" id="UP000800039"/>
    </source>
</evidence>
<feature type="compositionally biased region" description="Basic and acidic residues" evidence="1">
    <location>
        <begin position="159"/>
        <end position="176"/>
    </location>
</feature>
<feature type="region of interest" description="Disordered" evidence="1">
    <location>
        <begin position="142"/>
        <end position="203"/>
    </location>
</feature>
<dbReference type="AlphaFoldDB" id="A0A9P4LBV2"/>
<comment type="caution">
    <text evidence="2">The sequence shown here is derived from an EMBL/GenBank/DDBJ whole genome shotgun (WGS) entry which is preliminary data.</text>
</comment>
<sequence>MTSPAIEAKSLSSLTTLASNPPAYPRNPTHVKHEPLALYIARVPGSRDVFLSPMKPREKVVTAEDIQSSLYFVHVEQPEDVHLSDFPDFQHPDYSELRQTSPHRLPAPPVQRKAVAGVAPAPMRKPVPGTLALISNFESRQNASAGSYSQRPGTLGSDHSLRRSYDSSQHRQENERPTASPRRSSERPPPASTSLTLIRRDPASGAQWNVARIEDPTIVEVSSSTLNNATAKRRAGAPMYIDVLNPGYSKFLHSDVTDKPAFSSYNSEMSVRADHTGMLSQPRQSGPPLSSQSTASENTFRRRLWMEGSQYTNGGFGHRKNDSYDYNTGRPGSRGSYSGQAERTSTDLHPQPSPAFLTREDQTYSTIQVSDRQTTFRGYVFTSPWNGRCEFTTGAGGGSLKCRHIVPGLQGAPPAAMQVSELRFNLPSSSKAVTPRAEESSKRSSIFHRGRHSRNNSSVSVNPDENTGDVRNSLDRLDLSLGQEFAGGGFGGKQAKLGKIILEDEGLKMMDLLVAANLGLWWRAYEKASATSR</sequence>
<feature type="region of interest" description="Disordered" evidence="1">
    <location>
        <begin position="90"/>
        <end position="110"/>
    </location>
</feature>
<feature type="compositionally biased region" description="Polar residues" evidence="1">
    <location>
        <begin position="278"/>
        <end position="296"/>
    </location>
</feature>
<organism evidence="2 3">
    <name type="scientific">Cucurbitaria berberidis CBS 394.84</name>
    <dbReference type="NCBI Taxonomy" id="1168544"/>
    <lineage>
        <taxon>Eukaryota</taxon>
        <taxon>Fungi</taxon>
        <taxon>Dikarya</taxon>
        <taxon>Ascomycota</taxon>
        <taxon>Pezizomycotina</taxon>
        <taxon>Dothideomycetes</taxon>
        <taxon>Pleosporomycetidae</taxon>
        <taxon>Pleosporales</taxon>
        <taxon>Pleosporineae</taxon>
        <taxon>Cucurbitariaceae</taxon>
        <taxon>Cucurbitaria</taxon>
    </lineage>
</organism>
<dbReference type="OrthoDB" id="5426191at2759"/>
<proteinExistence type="predicted"/>
<evidence type="ECO:0000256" key="1">
    <source>
        <dbReference type="SAM" id="MobiDB-lite"/>
    </source>
</evidence>